<dbReference type="PANTHER" id="PTHR34075">
    <property type="entry name" value="BLR3430 PROTEIN"/>
    <property type="match status" value="1"/>
</dbReference>
<protein>
    <submittedName>
        <fullName evidence="2">OB-fold domain-containing protein</fullName>
    </submittedName>
</protein>
<proteinExistence type="predicted"/>
<dbReference type="EMBL" id="CP095074">
    <property type="protein sequence ID" value="UOQ91925.1"/>
    <property type="molecule type" value="Genomic_DNA"/>
</dbReference>
<dbReference type="RefSeq" id="WP_244751536.1">
    <property type="nucleotide sequence ID" value="NZ_CP095074.1"/>
</dbReference>
<feature type="domain" description="ChsH2 C-terminal OB-fold" evidence="1">
    <location>
        <begin position="33"/>
        <end position="90"/>
    </location>
</feature>
<evidence type="ECO:0000313" key="3">
    <source>
        <dbReference type="Proteomes" id="UP000831880"/>
    </source>
</evidence>
<evidence type="ECO:0000259" key="1">
    <source>
        <dbReference type="Pfam" id="PF01796"/>
    </source>
</evidence>
<dbReference type="InterPro" id="IPR012340">
    <property type="entry name" value="NA-bd_OB-fold"/>
</dbReference>
<sequence length="109" mass="12621">MGLTAKYCINCDHTLSTDKYYCPVCFSDRLEEKRLSGRGEIYSFTNIYAVPKPLADQAPYYIVLVDLEEGLRVTARYNGDHVEIGKKVELESIDRRAYYFRPIGARERD</sequence>
<evidence type="ECO:0000313" key="2">
    <source>
        <dbReference type="EMBL" id="UOQ91925.1"/>
    </source>
</evidence>
<name>A0ABY4GW24_9BACI</name>
<dbReference type="Proteomes" id="UP000831880">
    <property type="component" value="Chromosome"/>
</dbReference>
<keyword evidence="3" id="KW-1185">Reference proteome</keyword>
<dbReference type="InterPro" id="IPR052513">
    <property type="entry name" value="Thioester_dehydratase-like"/>
</dbReference>
<gene>
    <name evidence="2" type="ORF">MUO14_15575</name>
</gene>
<dbReference type="PANTHER" id="PTHR34075:SF5">
    <property type="entry name" value="BLR3430 PROTEIN"/>
    <property type="match status" value="1"/>
</dbReference>
<accession>A0ABY4GW24</accession>
<dbReference type="Pfam" id="PF01796">
    <property type="entry name" value="OB_ChsH2_C"/>
    <property type="match status" value="1"/>
</dbReference>
<dbReference type="InterPro" id="IPR002878">
    <property type="entry name" value="ChsH2_C"/>
</dbReference>
<dbReference type="SUPFAM" id="SSF50249">
    <property type="entry name" value="Nucleic acid-binding proteins"/>
    <property type="match status" value="1"/>
</dbReference>
<reference evidence="2 3" key="1">
    <citation type="submission" date="2022-04" db="EMBL/GenBank/DDBJ databases">
        <title>Halobacillus sp. isolated from saltern.</title>
        <authorList>
            <person name="Won M."/>
            <person name="Lee C.-M."/>
            <person name="Woen H.-Y."/>
            <person name="Kwon S.-W."/>
        </authorList>
    </citation>
    <scope>NUCLEOTIDE SEQUENCE [LARGE SCALE GENOMIC DNA]</scope>
    <source>
        <strain evidence="2 3">SSTM10-2</strain>
    </source>
</reference>
<organism evidence="2 3">
    <name type="scientific">Halobacillus shinanisalinarum</name>
    <dbReference type="NCBI Taxonomy" id="2932258"/>
    <lineage>
        <taxon>Bacteria</taxon>
        <taxon>Bacillati</taxon>
        <taxon>Bacillota</taxon>
        <taxon>Bacilli</taxon>
        <taxon>Bacillales</taxon>
        <taxon>Bacillaceae</taxon>
        <taxon>Halobacillus</taxon>
    </lineage>
</organism>